<dbReference type="RefSeq" id="WP_005870883.1">
    <property type="nucleotide sequence ID" value="NZ_ACYG01000022.1"/>
</dbReference>
<comment type="caution">
    <text evidence="1">The sequence shown here is derived from an EMBL/GenBank/DDBJ whole genome shotgun (WGS) entry which is preliminary data.</text>
</comment>
<keyword evidence="2" id="KW-1185">Reference proteome</keyword>
<evidence type="ECO:0000313" key="2">
    <source>
        <dbReference type="Proteomes" id="UP000005709"/>
    </source>
</evidence>
<name>C8PH36_9BACT</name>
<dbReference type="OrthoDB" id="5340238at2"/>
<accession>C8PH36</accession>
<dbReference type="STRING" id="824.CGRAC_2014"/>
<sequence>MRLICALIIFFAALYALIAVHYVSFDRAKGEQCLQKIAREIKDVRLSSSFKSKAYAEFVYDK</sequence>
<dbReference type="EMBL" id="ACYG01000022">
    <property type="protein sequence ID" value="EEV17857.1"/>
    <property type="molecule type" value="Genomic_DNA"/>
</dbReference>
<gene>
    <name evidence="1" type="ORF">CAMGR0001_2224</name>
</gene>
<dbReference type="Proteomes" id="UP000005709">
    <property type="component" value="Unassembled WGS sequence"/>
</dbReference>
<evidence type="ECO:0000313" key="1">
    <source>
        <dbReference type="EMBL" id="EEV17857.1"/>
    </source>
</evidence>
<organism evidence="1 2">
    <name type="scientific">Campylobacter gracilis RM3268</name>
    <dbReference type="NCBI Taxonomy" id="553220"/>
    <lineage>
        <taxon>Bacteria</taxon>
        <taxon>Pseudomonadati</taxon>
        <taxon>Campylobacterota</taxon>
        <taxon>Epsilonproteobacteria</taxon>
        <taxon>Campylobacterales</taxon>
        <taxon>Campylobacteraceae</taxon>
        <taxon>Campylobacter</taxon>
    </lineage>
</organism>
<proteinExistence type="predicted"/>
<reference evidence="1 2" key="1">
    <citation type="submission" date="2009-07" db="EMBL/GenBank/DDBJ databases">
        <authorList>
            <person name="Madupu R."/>
            <person name="Sebastian Y."/>
            <person name="Durkin A.S."/>
            <person name="Torralba M."/>
            <person name="Methe B."/>
            <person name="Sutton G.G."/>
            <person name="Strausberg R.L."/>
            <person name="Nelson K.E."/>
        </authorList>
    </citation>
    <scope>NUCLEOTIDE SEQUENCE [LARGE SCALE GENOMIC DNA]</scope>
    <source>
        <strain evidence="1 2">RM3268</strain>
    </source>
</reference>
<dbReference type="eggNOG" id="ENOG5032MXZ">
    <property type="taxonomic scope" value="Bacteria"/>
</dbReference>
<protein>
    <submittedName>
        <fullName evidence="1">Uncharacterized protein</fullName>
    </submittedName>
</protein>
<dbReference type="AlphaFoldDB" id="C8PH36"/>